<comment type="caution">
    <text evidence="1">The sequence shown here is derived from an EMBL/GenBank/DDBJ whole genome shotgun (WGS) entry which is preliminary data.</text>
</comment>
<protein>
    <submittedName>
        <fullName evidence="1">Uncharacterized protein</fullName>
    </submittedName>
</protein>
<sequence length="692" mass="75861">MSSHKKPTSSTQLRVDIPELRHDTNDPPSDYPVLHSSPARPIQLSQQTRTIINEKISSLHGTTHESKPQSRKLAKGFLTLPIRQSLGLGGCITVGGGTVLLLGAIGYFYFLWAVKAFNTSDGTNSVWLAIMLNGWATPSITLACLVVRVIVAAQTALCVSLLAALVVERCPMPRTGIAYLSVMRSVGGGPLNLLKHSFKVMAGRKEARLELFLLIVLALSSLVSQFSSTILLSDLGVTRLLQNPETVRHNVALWTTPEKGITAANMLYSQNGVNPTFGELESNDEPLAVPNNRGVSNTGLRRRAFLPFEHNNRTSLRSWTTSLCSLTDPDLTTTSSNDEHNNGQSIRWNLDEQPWDPTSEWTFMTLATNMGHNDLVEMKENGVSQMQLKEPQAYQEWISFELADKFLLNITICSVGFNATLANVGLSSSVDPREPTAKSSLGANVSVFEDIQNFLGAGASYRSQNERGVLSMDKFQDITSVESLFPWQGASTGPGNGTDLSYLFHINSIAQWVGVSFTIGTWSGQDYSILSCVDCTGVGPVVAEDSASVFQSIINTSGRVAIAIDTFIIHFAFNWYYQLLPAFDGVGDINVSFSADFIVPVHRSGFFAVAAIILAHLVCVWTITSLYVKRIKYTRQGSIWHTISQLRSGDTEPLLEVGNELRDRDISKIVDQDDCRVMISRSQSGRVEVGRC</sequence>
<keyword evidence="2" id="KW-1185">Reference proteome</keyword>
<dbReference type="EMBL" id="MU394322">
    <property type="protein sequence ID" value="KAI6085689.1"/>
    <property type="molecule type" value="Genomic_DNA"/>
</dbReference>
<evidence type="ECO:0000313" key="1">
    <source>
        <dbReference type="EMBL" id="KAI6085689.1"/>
    </source>
</evidence>
<reference evidence="1 2" key="1">
    <citation type="journal article" date="2022" name="New Phytol.">
        <title>Ecological generalism drives hyperdiversity of secondary metabolite gene clusters in xylarialean endophytes.</title>
        <authorList>
            <person name="Franco M.E.E."/>
            <person name="Wisecaver J.H."/>
            <person name="Arnold A.E."/>
            <person name="Ju Y.M."/>
            <person name="Slot J.C."/>
            <person name="Ahrendt S."/>
            <person name="Moore L.P."/>
            <person name="Eastman K.E."/>
            <person name="Scott K."/>
            <person name="Konkel Z."/>
            <person name="Mondo S.J."/>
            <person name="Kuo A."/>
            <person name="Hayes R.D."/>
            <person name="Haridas S."/>
            <person name="Andreopoulos B."/>
            <person name="Riley R."/>
            <person name="LaButti K."/>
            <person name="Pangilinan J."/>
            <person name="Lipzen A."/>
            <person name="Amirebrahimi M."/>
            <person name="Yan J."/>
            <person name="Adam C."/>
            <person name="Keymanesh K."/>
            <person name="Ng V."/>
            <person name="Louie K."/>
            <person name="Northen T."/>
            <person name="Drula E."/>
            <person name="Henrissat B."/>
            <person name="Hsieh H.M."/>
            <person name="Youens-Clark K."/>
            <person name="Lutzoni F."/>
            <person name="Miadlikowska J."/>
            <person name="Eastwood D.C."/>
            <person name="Hamelin R.C."/>
            <person name="Grigoriev I.V."/>
            <person name="U'Ren J.M."/>
        </authorList>
    </citation>
    <scope>NUCLEOTIDE SEQUENCE [LARGE SCALE GENOMIC DNA]</scope>
    <source>
        <strain evidence="1 2">ER1909</strain>
    </source>
</reference>
<dbReference type="Proteomes" id="UP001497680">
    <property type="component" value="Unassembled WGS sequence"/>
</dbReference>
<evidence type="ECO:0000313" key="2">
    <source>
        <dbReference type="Proteomes" id="UP001497680"/>
    </source>
</evidence>
<proteinExistence type="predicted"/>
<gene>
    <name evidence="1" type="ORF">F4821DRAFT_279068</name>
</gene>
<organism evidence="1 2">
    <name type="scientific">Hypoxylon rubiginosum</name>
    <dbReference type="NCBI Taxonomy" id="110542"/>
    <lineage>
        <taxon>Eukaryota</taxon>
        <taxon>Fungi</taxon>
        <taxon>Dikarya</taxon>
        <taxon>Ascomycota</taxon>
        <taxon>Pezizomycotina</taxon>
        <taxon>Sordariomycetes</taxon>
        <taxon>Xylariomycetidae</taxon>
        <taxon>Xylariales</taxon>
        <taxon>Hypoxylaceae</taxon>
        <taxon>Hypoxylon</taxon>
    </lineage>
</organism>
<accession>A0ACC0CYZ4</accession>
<name>A0ACC0CYZ4_9PEZI</name>